<dbReference type="InterPro" id="IPR024575">
    <property type="entry name" value="Cloacin_colicin"/>
</dbReference>
<dbReference type="InterPro" id="IPR003615">
    <property type="entry name" value="HNH_nuc"/>
</dbReference>
<evidence type="ECO:0000259" key="10">
    <source>
        <dbReference type="SMART" id="SM00507"/>
    </source>
</evidence>
<dbReference type="Pfam" id="PF06958">
    <property type="entry name" value="Pyocin_S"/>
    <property type="match status" value="1"/>
</dbReference>
<dbReference type="PRINTS" id="PR01295">
    <property type="entry name" value="CLOACIN"/>
</dbReference>
<keyword evidence="12" id="KW-1185">Reference proteome</keyword>
<reference evidence="11" key="1">
    <citation type="submission" date="2022-08" db="EMBL/GenBank/DDBJ databases">
        <authorList>
            <person name="Bogun A."/>
            <person name="Kislichkina A."/>
            <person name="Solomentsev V."/>
            <person name="Skryabin Y."/>
            <person name="Sizova A."/>
            <person name="Platonov M."/>
            <person name="Dentovskaya S."/>
        </authorList>
    </citation>
    <scope>NUCLEOTIDE SEQUENCE</scope>
    <source>
        <strain evidence="11">SCPM-O-B-7604</strain>
    </source>
</reference>
<dbReference type="Gene3D" id="1.20.5.740">
    <property type="entry name" value="Single helix bin"/>
    <property type="match status" value="1"/>
</dbReference>
<name>A0ABY5UNP2_9GAMM</name>
<keyword evidence="8" id="KW-0175">Coiled coil</keyword>
<evidence type="ECO:0000256" key="6">
    <source>
        <dbReference type="ARBA" id="ARBA00023022"/>
    </source>
</evidence>
<feature type="region of interest" description="Disordered" evidence="9">
    <location>
        <begin position="1"/>
        <end position="82"/>
    </location>
</feature>
<evidence type="ECO:0000256" key="9">
    <source>
        <dbReference type="SAM" id="MobiDB-lite"/>
    </source>
</evidence>
<evidence type="ECO:0000256" key="4">
    <source>
        <dbReference type="ARBA" id="ARBA00022759"/>
    </source>
</evidence>
<evidence type="ECO:0000256" key="3">
    <source>
        <dbReference type="ARBA" id="ARBA00022722"/>
    </source>
</evidence>
<sequence>MGEGHSNVTGHGGRGPTGGVKGGPTGFGGGNPNSGKGWGVSQTPYGPLHNYNPGKFGNSHSSRGNRGGGHNAGHRGNSPNLSEKPELQVAIVPGIAVPLTLVASEWGFTLYNPKLVAAAMDAAFSRLAVVAMDAAPYVGRFAGIVGMMLVPSEIAKDDMSVTRRTVVTLPADRITTMPFAQLPTQPAVVANTRLHDMVQDGMQKIALVKSNNVPATVPVVQAKPTVRPGVFTAQILHGMPPIHIHVETQSPPPATLPAKGINEVKDAPVIAVSSPLGNHSHDAIVYFPPEAKTDPVYISVTTLLTPEQIRQQEDEDRRKQAAWEASYPIEAAENLLSIANDALRREQHNVYPFQAVLDEFKNSWEGQLLTDPEGHPFNEDFEEYYYLSMNYRYQFVYNIKVENRQDLDKLLTIGGEAFDPFPNGITQEDLDFFKDEHPALIMQALIIEEYNLLRQHLLAHQAKIHVAQTALNSAQHQLNMAQDEVNNAEQHLIQAKVQRVHAENARLAVEAAERRRIVEEQQAAEEVERQRIVHQNTFFLPAHPIRSRYSAGFSIADKGAITLASPAIQGLSTSLSAALAKFRTIAVSSLAVPIAAIIGAGFYPSNTGQSGAPSPLAGSIALSEMGLSATTPLPLEGEIDLPARMVMANTRNTTVFWAVKTGIAGITSKVKAGVAQFDRSTGVYTFTTDSLPPRTFTFTPVRPSGSEVRWVFPNPANVPVLPLNTGIDIEHVASPLVLPQPLLQEGHFHDYIIWFPADSGLQPVYIYLNSPRNEPGVVTGHGEPIFGNWLAEAGKGLGAPIPSQIADKLRGQEFSSFDKFRETFWREVSQDPELAGQFNKINRSIMRNGISPFPPKKEHVGGREKYEIHHVNPINGGGAVYDIDNLRVVTPKRHIEIHTRNGV</sequence>
<dbReference type="SUPFAM" id="SSF54060">
    <property type="entry name" value="His-Me finger endonucleases"/>
    <property type="match status" value="1"/>
</dbReference>
<dbReference type="EMBL" id="CP104006">
    <property type="protein sequence ID" value="UWM45096.1"/>
    <property type="molecule type" value="Genomic_DNA"/>
</dbReference>
<dbReference type="InterPro" id="IPR014739">
    <property type="entry name" value="Channel_colicin_N_sf"/>
</dbReference>
<accession>A0ABY5UNP2</accession>
<gene>
    <name evidence="11" type="ORF">N0H69_21130</name>
</gene>
<evidence type="ECO:0000256" key="8">
    <source>
        <dbReference type="SAM" id="Coils"/>
    </source>
</evidence>
<proteinExistence type="inferred from homology"/>
<dbReference type="RefSeq" id="WP_050152162.1">
    <property type="nucleotide sequence ID" value="NZ_CABHWX010000051.1"/>
</dbReference>
<dbReference type="Proteomes" id="UP001057860">
    <property type="component" value="Chromosome"/>
</dbReference>
<dbReference type="Gene3D" id="3.90.540.10">
    <property type="entry name" value="Colicin/pyocin, DNase domain"/>
    <property type="match status" value="1"/>
</dbReference>
<dbReference type="InterPro" id="IPR016128">
    <property type="entry name" value="Pyosin/cloacin_T_dom"/>
</dbReference>
<dbReference type="InterPro" id="IPR038452">
    <property type="entry name" value="Channel_colicin_cen_sf"/>
</dbReference>
<keyword evidence="2" id="KW-0929">Antimicrobial</keyword>
<feature type="compositionally biased region" description="Gly residues" evidence="9">
    <location>
        <begin position="10"/>
        <end position="38"/>
    </location>
</feature>
<dbReference type="Pfam" id="PF03515">
    <property type="entry name" value="Cloacin"/>
    <property type="match status" value="1"/>
</dbReference>
<organism evidence="11 12">
    <name type="scientific">Yersinia alsatica</name>
    <dbReference type="NCBI Taxonomy" id="2890317"/>
    <lineage>
        <taxon>Bacteria</taxon>
        <taxon>Pseudomonadati</taxon>
        <taxon>Pseudomonadota</taxon>
        <taxon>Gammaproteobacteria</taxon>
        <taxon>Enterobacterales</taxon>
        <taxon>Yersiniaceae</taxon>
        <taxon>Yersinia</taxon>
    </lineage>
</organism>
<evidence type="ECO:0000256" key="7">
    <source>
        <dbReference type="ARBA" id="ARBA00023048"/>
    </source>
</evidence>
<dbReference type="SMART" id="SM00507">
    <property type="entry name" value="HNHc"/>
    <property type="match status" value="1"/>
</dbReference>
<feature type="domain" description="HNH nuclease" evidence="10">
    <location>
        <begin position="840"/>
        <end position="895"/>
    </location>
</feature>
<evidence type="ECO:0000256" key="2">
    <source>
        <dbReference type="ARBA" id="ARBA00022529"/>
    </source>
</evidence>
<dbReference type="Gene3D" id="3.30.305.10">
    <property type="entry name" value="Colicin Ia, domain 2"/>
    <property type="match status" value="1"/>
</dbReference>
<dbReference type="InterPro" id="IPR037146">
    <property type="entry name" value="Colicin/pyocin_DNase_dom_sf"/>
</dbReference>
<evidence type="ECO:0000256" key="1">
    <source>
        <dbReference type="ARBA" id="ARBA00006811"/>
    </source>
</evidence>
<keyword evidence="4" id="KW-0255">Endonuclease</keyword>
<keyword evidence="7" id="KW-0078">Bacteriocin</keyword>
<dbReference type="GeneID" id="75142559"/>
<dbReference type="CDD" id="cd00085">
    <property type="entry name" value="HNHc"/>
    <property type="match status" value="1"/>
</dbReference>
<dbReference type="Pfam" id="PF21431">
    <property type="entry name" value="Col-Pyo_DNase"/>
    <property type="match status" value="1"/>
</dbReference>
<keyword evidence="5" id="KW-0378">Hydrolase</keyword>
<evidence type="ECO:0000256" key="5">
    <source>
        <dbReference type="ARBA" id="ARBA00022801"/>
    </source>
</evidence>
<dbReference type="InterPro" id="IPR036302">
    <property type="entry name" value="Pyosin/cloacin_T_dom_sf"/>
</dbReference>
<comment type="similarity">
    <text evidence="1">Belongs to the colicin/pyosin nuclease family.</text>
</comment>
<dbReference type="SUPFAM" id="SSF69369">
    <property type="entry name" value="Cloacin translocation domain"/>
    <property type="match status" value="2"/>
</dbReference>
<keyword evidence="3" id="KW-0540">Nuclease</keyword>
<feature type="coiled-coil region" evidence="8">
    <location>
        <begin position="464"/>
        <end position="530"/>
    </location>
</feature>
<evidence type="ECO:0000313" key="11">
    <source>
        <dbReference type="EMBL" id="UWM45096.1"/>
    </source>
</evidence>
<evidence type="ECO:0000313" key="12">
    <source>
        <dbReference type="Proteomes" id="UP001057860"/>
    </source>
</evidence>
<dbReference type="SUPFAM" id="SSF58096">
    <property type="entry name" value="Colicin Ia, N-terminal domain"/>
    <property type="match status" value="1"/>
</dbReference>
<protein>
    <submittedName>
        <fullName evidence="11">S-type pyocin domain-containing protein</fullName>
    </submittedName>
</protein>
<keyword evidence="6" id="KW-0044">Antibiotic</keyword>
<dbReference type="InterPro" id="IPR044925">
    <property type="entry name" value="His-Me_finger_sf"/>
</dbReference>